<dbReference type="CDD" id="cd00075">
    <property type="entry name" value="HATPase"/>
    <property type="match status" value="1"/>
</dbReference>
<sequence>MSRLQAGAVGVTAVGVGAEDVVPRALDDLGADGRLVDLRIPDDLPLIHADPGLLNQVLVNLVANALRFSPAGEPPMVTASAHHDTVELRVIDHGPGIAEDRWDHVFLPFQRLGDLDISPP</sequence>
<reference evidence="3 4" key="1">
    <citation type="submission" date="2018-05" db="EMBL/GenBank/DDBJ databases">
        <title>Genomic Encyclopedia of Archaeal and Bacterial Type Strains, Phase II (KMG-II): from individual species to whole genera.</title>
        <authorList>
            <person name="Goeker M."/>
        </authorList>
    </citation>
    <scope>NUCLEOTIDE SEQUENCE [LARGE SCALE GENOMIC DNA]</scope>
    <source>
        <strain evidence="3 4">DSM 45184</strain>
    </source>
</reference>
<comment type="caution">
    <text evidence="3">The sequence shown here is derived from an EMBL/GenBank/DDBJ whole genome shotgun (WGS) entry which is preliminary data.</text>
</comment>
<dbReference type="InterPro" id="IPR052023">
    <property type="entry name" value="Histidine_kinase_KdpD"/>
</dbReference>
<evidence type="ECO:0000313" key="4">
    <source>
        <dbReference type="Proteomes" id="UP000245697"/>
    </source>
</evidence>
<dbReference type="Pfam" id="PF02518">
    <property type="entry name" value="HATPase_c"/>
    <property type="match status" value="1"/>
</dbReference>
<dbReference type="PANTHER" id="PTHR45569">
    <property type="entry name" value="SENSOR PROTEIN KDPD"/>
    <property type="match status" value="1"/>
</dbReference>
<keyword evidence="4" id="KW-1185">Reference proteome</keyword>
<dbReference type="InterPro" id="IPR036890">
    <property type="entry name" value="HATPase_C_sf"/>
</dbReference>
<feature type="domain" description="Histidine kinase" evidence="2">
    <location>
        <begin position="1"/>
        <end position="113"/>
    </location>
</feature>
<evidence type="ECO:0000313" key="3">
    <source>
        <dbReference type="EMBL" id="PWK40416.1"/>
    </source>
</evidence>
<dbReference type="AlphaFoldDB" id="A0A316F473"/>
<keyword evidence="1 3" id="KW-0808">Transferase</keyword>
<name>A0A316F473_9ACTN</name>
<evidence type="ECO:0000259" key="2">
    <source>
        <dbReference type="PROSITE" id="PS50109"/>
    </source>
</evidence>
<evidence type="ECO:0000256" key="1">
    <source>
        <dbReference type="ARBA" id="ARBA00022777"/>
    </source>
</evidence>
<dbReference type="SUPFAM" id="SSF55874">
    <property type="entry name" value="ATPase domain of HSP90 chaperone/DNA topoisomerase II/histidine kinase"/>
    <property type="match status" value="1"/>
</dbReference>
<dbReference type="Gene3D" id="3.30.565.10">
    <property type="entry name" value="Histidine kinase-like ATPase, C-terminal domain"/>
    <property type="match status" value="1"/>
</dbReference>
<gene>
    <name evidence="3" type="ORF">BC793_1191</name>
</gene>
<dbReference type="GO" id="GO:0000155">
    <property type="term" value="F:phosphorelay sensor kinase activity"/>
    <property type="evidence" value="ECO:0007669"/>
    <property type="project" value="TreeGrafter"/>
</dbReference>
<organism evidence="3 4">
    <name type="scientific">Actinoplanes xinjiangensis</name>
    <dbReference type="NCBI Taxonomy" id="512350"/>
    <lineage>
        <taxon>Bacteria</taxon>
        <taxon>Bacillati</taxon>
        <taxon>Actinomycetota</taxon>
        <taxon>Actinomycetes</taxon>
        <taxon>Micromonosporales</taxon>
        <taxon>Micromonosporaceae</taxon>
        <taxon>Actinoplanes</taxon>
    </lineage>
</organism>
<dbReference type="Proteomes" id="UP000245697">
    <property type="component" value="Unassembled WGS sequence"/>
</dbReference>
<keyword evidence="1 3" id="KW-0418">Kinase</keyword>
<dbReference type="InterPro" id="IPR005467">
    <property type="entry name" value="His_kinase_dom"/>
</dbReference>
<dbReference type="PANTHER" id="PTHR45569:SF1">
    <property type="entry name" value="SENSOR PROTEIN KDPD"/>
    <property type="match status" value="1"/>
</dbReference>
<dbReference type="EMBL" id="QGGR01000019">
    <property type="protein sequence ID" value="PWK40416.1"/>
    <property type="molecule type" value="Genomic_DNA"/>
</dbReference>
<dbReference type="GO" id="GO:0005886">
    <property type="term" value="C:plasma membrane"/>
    <property type="evidence" value="ECO:0007669"/>
    <property type="project" value="TreeGrafter"/>
</dbReference>
<accession>A0A316F473</accession>
<protein>
    <submittedName>
        <fullName evidence="3">Histidine kinase/DNA gyrase B/HSP90-like ATPase</fullName>
    </submittedName>
</protein>
<dbReference type="InterPro" id="IPR003594">
    <property type="entry name" value="HATPase_dom"/>
</dbReference>
<dbReference type="PROSITE" id="PS50109">
    <property type="entry name" value="HIS_KIN"/>
    <property type="match status" value="1"/>
</dbReference>
<proteinExistence type="predicted"/>